<dbReference type="CDD" id="cd06991">
    <property type="entry name" value="cupin_TcmJ-like"/>
    <property type="match status" value="1"/>
</dbReference>
<reference evidence="3 4" key="1">
    <citation type="submission" date="2020-08" db="EMBL/GenBank/DDBJ databases">
        <title>Sequencing the genomes of 1000 actinobacteria strains.</title>
        <authorList>
            <person name="Klenk H.-P."/>
        </authorList>
    </citation>
    <scope>NUCLEOTIDE SEQUENCE [LARGE SCALE GENOMIC DNA]</scope>
    <source>
        <strain evidence="3 4">DSM 43768</strain>
    </source>
</reference>
<accession>A0A7X0U5Z9</accession>
<dbReference type="GO" id="GO:0004497">
    <property type="term" value="F:monooxygenase activity"/>
    <property type="evidence" value="ECO:0007669"/>
    <property type="project" value="UniProtKB-KW"/>
</dbReference>
<keyword evidence="3" id="KW-0503">Monooxygenase</keyword>
<dbReference type="RefSeq" id="WP_185110977.1">
    <property type="nucleotide sequence ID" value="NZ_JACHMI010000001.1"/>
</dbReference>
<organism evidence="3 4">
    <name type="scientific">Nonomuraea rubra</name>
    <dbReference type="NCBI Taxonomy" id="46180"/>
    <lineage>
        <taxon>Bacteria</taxon>
        <taxon>Bacillati</taxon>
        <taxon>Actinomycetota</taxon>
        <taxon>Actinomycetes</taxon>
        <taxon>Streptosporangiales</taxon>
        <taxon>Streptosporangiaceae</taxon>
        <taxon>Nonomuraea</taxon>
    </lineage>
</organism>
<name>A0A7X0U5Z9_9ACTN</name>
<dbReference type="SUPFAM" id="SSF51182">
    <property type="entry name" value="RmlC-like cupins"/>
    <property type="match status" value="1"/>
</dbReference>
<dbReference type="PANTHER" id="PTHR36114:SF1">
    <property type="entry name" value="16.7 KDA PROTEIN IN WHIE LOCUS"/>
    <property type="match status" value="1"/>
</dbReference>
<evidence type="ECO:0000313" key="3">
    <source>
        <dbReference type="EMBL" id="MBB6556562.1"/>
    </source>
</evidence>
<dbReference type="Proteomes" id="UP000565579">
    <property type="component" value="Unassembled WGS sequence"/>
</dbReference>
<dbReference type="EMBL" id="JACHMI010000001">
    <property type="protein sequence ID" value="MBB6556562.1"/>
    <property type="molecule type" value="Genomic_DNA"/>
</dbReference>
<sequence length="142" mass="15202">MTITRASKVNADDIAPNRRRGGDIRVLLGPATVGATSGFMGMLTLEPAEFVSEHYHPYSEEFLCLVRGELVVRVDGTPVRLSPGEALHIPIGVRHRVENPGEAQAVAVFHLGPLAPKPSLGHVDTEPLPNAGEPSLDVGEQR</sequence>
<dbReference type="Gene3D" id="2.60.120.10">
    <property type="entry name" value="Jelly Rolls"/>
    <property type="match status" value="1"/>
</dbReference>
<dbReference type="PIRSF" id="PIRSF016602">
    <property type="entry name" value="CurC_prd"/>
    <property type="match status" value="1"/>
</dbReference>
<dbReference type="InterPro" id="IPR013096">
    <property type="entry name" value="Cupin_2"/>
</dbReference>
<evidence type="ECO:0000256" key="1">
    <source>
        <dbReference type="SAM" id="MobiDB-lite"/>
    </source>
</evidence>
<dbReference type="InterPro" id="IPR052044">
    <property type="entry name" value="PKS_Associated_Protein"/>
</dbReference>
<evidence type="ECO:0000259" key="2">
    <source>
        <dbReference type="Pfam" id="PF07883"/>
    </source>
</evidence>
<dbReference type="InterPro" id="IPR016672">
    <property type="entry name" value="Polyketide_Synth_CurC_prd"/>
</dbReference>
<keyword evidence="4" id="KW-1185">Reference proteome</keyword>
<comment type="caution">
    <text evidence="3">The sequence shown here is derived from an EMBL/GenBank/DDBJ whole genome shotgun (WGS) entry which is preliminary data.</text>
</comment>
<dbReference type="AlphaFoldDB" id="A0A7X0U5Z9"/>
<gene>
    <name evidence="3" type="ORF">HD593_011357</name>
</gene>
<proteinExistence type="predicted"/>
<dbReference type="InterPro" id="IPR014710">
    <property type="entry name" value="RmlC-like_jellyroll"/>
</dbReference>
<feature type="region of interest" description="Disordered" evidence="1">
    <location>
        <begin position="119"/>
        <end position="142"/>
    </location>
</feature>
<dbReference type="Pfam" id="PF07883">
    <property type="entry name" value="Cupin_2"/>
    <property type="match status" value="1"/>
</dbReference>
<keyword evidence="3" id="KW-0560">Oxidoreductase</keyword>
<evidence type="ECO:0000313" key="4">
    <source>
        <dbReference type="Proteomes" id="UP000565579"/>
    </source>
</evidence>
<dbReference type="PANTHER" id="PTHR36114">
    <property type="entry name" value="16.7 KDA PROTEIN IN WHIE LOCUS"/>
    <property type="match status" value="1"/>
</dbReference>
<feature type="domain" description="Cupin type-2" evidence="2">
    <location>
        <begin position="42"/>
        <end position="108"/>
    </location>
</feature>
<protein>
    <submittedName>
        <fullName evidence="3">Putative monooxygenase</fullName>
    </submittedName>
</protein>
<dbReference type="InterPro" id="IPR011051">
    <property type="entry name" value="RmlC_Cupin_sf"/>
</dbReference>